<keyword evidence="1 2" id="KW-0238">DNA-binding</keyword>
<dbReference type="OrthoDB" id="7828598at2"/>
<evidence type="ECO:0000256" key="2">
    <source>
        <dbReference type="PROSITE-ProRule" id="PRU00335"/>
    </source>
</evidence>
<dbReference type="PROSITE" id="PS50977">
    <property type="entry name" value="HTH_TETR_2"/>
    <property type="match status" value="1"/>
</dbReference>
<dbReference type="SUPFAM" id="SSF46689">
    <property type="entry name" value="Homeodomain-like"/>
    <property type="match status" value="1"/>
</dbReference>
<sequence length="220" mass="24072">MPAKKDPRDTLIAAAMELAAERSWHSVTLIDISQKAGLSLADIYPLFKNKSDILRAFVRKVDMQVLADLDNADFDQPRHDRLMDVIMARFDALAPYRPALKSILHDFGDVGLADGARAAKTGFASMRWMLEAAGFETGGIQGSLRVAGMGAIYARSFRQWLDDESPDYGPTMALLDKSLNQAGGWDSRLGKGLARVGTLRSKFAQRCPKTATDHGEAVSD</sequence>
<proteinExistence type="predicted"/>
<dbReference type="InterPro" id="IPR009057">
    <property type="entry name" value="Homeodomain-like_sf"/>
</dbReference>
<reference evidence="4 5" key="1">
    <citation type="submission" date="2017-09" db="EMBL/GenBank/DDBJ databases">
        <title>Biodiversity and function of Thalassospira species in the particle-attached aromatic-hydrocarbon-degrading consortia from the surface seawater of the South China Sea.</title>
        <authorList>
            <person name="Dong C."/>
            <person name="Liu R."/>
            <person name="Shao Z."/>
        </authorList>
    </citation>
    <scope>NUCLEOTIDE SEQUENCE [LARGE SCALE GENOMIC DNA]</scope>
    <source>
        <strain evidence="4 5">CSC1P2</strain>
    </source>
</reference>
<dbReference type="PRINTS" id="PR00455">
    <property type="entry name" value="HTHTETR"/>
</dbReference>
<dbReference type="Gene3D" id="1.10.357.10">
    <property type="entry name" value="Tetracycline Repressor, domain 2"/>
    <property type="match status" value="1"/>
</dbReference>
<organism evidence="4 5">
    <name type="scientific">Thalassospira marina</name>
    <dbReference type="NCBI Taxonomy" id="2048283"/>
    <lineage>
        <taxon>Bacteria</taxon>
        <taxon>Pseudomonadati</taxon>
        <taxon>Pseudomonadota</taxon>
        <taxon>Alphaproteobacteria</taxon>
        <taxon>Rhodospirillales</taxon>
        <taxon>Thalassospiraceae</taxon>
        <taxon>Thalassospira</taxon>
    </lineage>
</organism>
<evidence type="ECO:0000313" key="4">
    <source>
        <dbReference type="EMBL" id="PKR55112.1"/>
    </source>
</evidence>
<dbReference type="Proteomes" id="UP000233597">
    <property type="component" value="Unassembled WGS sequence"/>
</dbReference>
<evidence type="ECO:0000256" key="1">
    <source>
        <dbReference type="ARBA" id="ARBA00023125"/>
    </source>
</evidence>
<evidence type="ECO:0000259" key="3">
    <source>
        <dbReference type="PROSITE" id="PS50977"/>
    </source>
</evidence>
<gene>
    <name evidence="4" type="ORF">COO20_06935</name>
</gene>
<dbReference type="InterPro" id="IPR001647">
    <property type="entry name" value="HTH_TetR"/>
</dbReference>
<protein>
    <submittedName>
        <fullName evidence="4">TetR family transcriptional regulator</fullName>
    </submittedName>
</protein>
<dbReference type="Pfam" id="PF00440">
    <property type="entry name" value="TetR_N"/>
    <property type="match status" value="1"/>
</dbReference>
<dbReference type="RefSeq" id="WP_101264955.1">
    <property type="nucleotide sequence ID" value="NZ_NWTK01000003.1"/>
</dbReference>
<dbReference type="AlphaFoldDB" id="A0A2N3KX13"/>
<accession>A0A2N3KX13</accession>
<dbReference type="GO" id="GO:0003677">
    <property type="term" value="F:DNA binding"/>
    <property type="evidence" value="ECO:0007669"/>
    <property type="project" value="UniProtKB-UniRule"/>
</dbReference>
<dbReference type="EMBL" id="NWTK01000003">
    <property type="protein sequence ID" value="PKR55112.1"/>
    <property type="molecule type" value="Genomic_DNA"/>
</dbReference>
<evidence type="ECO:0000313" key="5">
    <source>
        <dbReference type="Proteomes" id="UP000233597"/>
    </source>
</evidence>
<feature type="DNA-binding region" description="H-T-H motif" evidence="2">
    <location>
        <begin position="28"/>
        <end position="47"/>
    </location>
</feature>
<feature type="domain" description="HTH tetR-type" evidence="3">
    <location>
        <begin position="5"/>
        <end position="65"/>
    </location>
</feature>
<name>A0A2N3KX13_9PROT</name>
<comment type="caution">
    <text evidence="4">The sequence shown here is derived from an EMBL/GenBank/DDBJ whole genome shotgun (WGS) entry which is preliminary data.</text>
</comment>